<accession>A0A1I7WZZ8</accession>
<name>A0A1I7WZZ8_HETBA</name>
<proteinExistence type="predicted"/>
<reference evidence="2" key="1">
    <citation type="submission" date="2016-11" db="UniProtKB">
        <authorList>
            <consortium name="WormBaseParasite"/>
        </authorList>
    </citation>
    <scope>IDENTIFICATION</scope>
</reference>
<organism evidence="1 2">
    <name type="scientific">Heterorhabditis bacteriophora</name>
    <name type="common">Entomopathogenic nematode worm</name>
    <dbReference type="NCBI Taxonomy" id="37862"/>
    <lineage>
        <taxon>Eukaryota</taxon>
        <taxon>Metazoa</taxon>
        <taxon>Ecdysozoa</taxon>
        <taxon>Nematoda</taxon>
        <taxon>Chromadorea</taxon>
        <taxon>Rhabditida</taxon>
        <taxon>Rhabditina</taxon>
        <taxon>Rhabditomorpha</taxon>
        <taxon>Strongyloidea</taxon>
        <taxon>Heterorhabditidae</taxon>
        <taxon>Heterorhabditis</taxon>
    </lineage>
</organism>
<dbReference type="WBParaSite" id="Hba_10868">
    <property type="protein sequence ID" value="Hba_10868"/>
    <property type="gene ID" value="Hba_10868"/>
</dbReference>
<evidence type="ECO:0000313" key="1">
    <source>
        <dbReference type="Proteomes" id="UP000095283"/>
    </source>
</evidence>
<evidence type="ECO:0000313" key="2">
    <source>
        <dbReference type="WBParaSite" id="Hba_10868"/>
    </source>
</evidence>
<keyword evidence="1" id="KW-1185">Reference proteome</keyword>
<sequence>MVSFERKITPLLPTIAFLLIQVNKVFQAKFSEQNSVDYASGHLISNQHRVTDFLDLHCLLLVHYRNHPKQNSCQTKGRVDFHLPLKHMSDSATKTYLRMNRQFSFQNNDISHSFDRLNAEWTLLSSSDVLKLVVVSEDQCVV</sequence>
<protein>
    <submittedName>
        <fullName evidence="2">Neur_chan_LBD domain-containing protein</fullName>
    </submittedName>
</protein>
<dbReference type="Proteomes" id="UP000095283">
    <property type="component" value="Unplaced"/>
</dbReference>
<dbReference type="AlphaFoldDB" id="A0A1I7WZZ8"/>